<feature type="region of interest" description="Disordered" evidence="1">
    <location>
        <begin position="20"/>
        <end position="74"/>
    </location>
</feature>
<protein>
    <submittedName>
        <fullName evidence="2">Cell death protein Grim</fullName>
    </submittedName>
</protein>
<sequence length="220" mass="22607">MAIAYFIPDQIKLLAASSANNSHTSTNSGGGVGVGNTNPAATAAPEPAATAAAHSPSGGQPHATHHHHNNNNNFRANITIPLSAYSASAAQTDTGCWDLLTQIFCHALRFCHQSERHPTVIQISVEISQGDATGATTVQVGAAALPVEQPREQQQQTVSPTLVGHTTAVPQNAATQNVTTGNVSAPSVARPTVSSAEAAAPIVNSRNLEPGTHKPAASRR</sequence>
<reference evidence="2" key="1">
    <citation type="submission" date="2015-06" db="EMBL/GenBank/DDBJ databases">
        <authorList>
            <person name="Hoefler B.C."/>
            <person name="Straight P.D."/>
        </authorList>
    </citation>
    <scope>NUCLEOTIDE SEQUENCE</scope>
</reference>
<dbReference type="AlphaFoldDB" id="A0A0K8V816"/>
<dbReference type="OrthoDB" id="7917527at2759"/>
<evidence type="ECO:0000313" key="2">
    <source>
        <dbReference type="EMBL" id="JAI34888.1"/>
    </source>
</evidence>
<organism evidence="2">
    <name type="scientific">Bactrocera latifrons</name>
    <name type="common">Malaysian fruit fly</name>
    <name type="synonym">Chaetodacus latifrons</name>
    <dbReference type="NCBI Taxonomy" id="174628"/>
    <lineage>
        <taxon>Eukaryota</taxon>
        <taxon>Metazoa</taxon>
        <taxon>Ecdysozoa</taxon>
        <taxon>Arthropoda</taxon>
        <taxon>Hexapoda</taxon>
        <taxon>Insecta</taxon>
        <taxon>Pterygota</taxon>
        <taxon>Neoptera</taxon>
        <taxon>Endopterygota</taxon>
        <taxon>Diptera</taxon>
        <taxon>Brachycera</taxon>
        <taxon>Muscomorpha</taxon>
        <taxon>Tephritoidea</taxon>
        <taxon>Tephritidae</taxon>
        <taxon>Bactrocera</taxon>
        <taxon>Bactrocera</taxon>
    </lineage>
</organism>
<name>A0A0K8V816_BACLA</name>
<feature type="compositionally biased region" description="Low complexity" evidence="1">
    <location>
        <begin position="35"/>
        <end position="53"/>
    </location>
</feature>
<proteinExistence type="predicted"/>
<dbReference type="EMBL" id="GDHF01017426">
    <property type="protein sequence ID" value="JAI34888.1"/>
    <property type="molecule type" value="Transcribed_RNA"/>
</dbReference>
<accession>A0A0K8V816</accession>
<evidence type="ECO:0000256" key="1">
    <source>
        <dbReference type="SAM" id="MobiDB-lite"/>
    </source>
</evidence>
<feature type="region of interest" description="Disordered" evidence="1">
    <location>
        <begin position="177"/>
        <end position="220"/>
    </location>
</feature>
<gene>
    <name evidence="2" type="primary">grim</name>
    <name evidence="2" type="ORF">c0_g1_i1</name>
</gene>